<dbReference type="InterPro" id="IPR002204">
    <property type="entry name" value="3-OH-isobutyrate_DH-rel_CS"/>
</dbReference>
<dbReference type="InterPro" id="IPR029154">
    <property type="entry name" value="HIBADH-like_NADP-bd"/>
</dbReference>
<keyword evidence="1" id="KW-0560">Oxidoreductase</keyword>
<evidence type="ECO:0000256" key="1">
    <source>
        <dbReference type="ARBA" id="ARBA00023002"/>
    </source>
</evidence>
<evidence type="ECO:0000259" key="3">
    <source>
        <dbReference type="Pfam" id="PF03446"/>
    </source>
</evidence>
<dbReference type="PANTHER" id="PTHR43580">
    <property type="entry name" value="OXIDOREDUCTASE GLYR1-RELATED"/>
    <property type="match status" value="1"/>
</dbReference>
<reference evidence="5 6" key="1">
    <citation type="submission" date="2023-07" db="EMBL/GenBank/DDBJ databases">
        <title>Genomic Encyclopedia of Type Strains, Phase IV (KMG-IV): sequencing the most valuable type-strain genomes for metagenomic binning, comparative biology and taxonomic classification.</title>
        <authorList>
            <person name="Goeker M."/>
        </authorList>
    </citation>
    <scope>NUCLEOTIDE SEQUENCE [LARGE SCALE GENOMIC DNA]</scope>
    <source>
        <strain evidence="5 6">DSM 5896</strain>
    </source>
</reference>
<proteinExistence type="predicted"/>
<dbReference type="PANTHER" id="PTHR43580:SF2">
    <property type="entry name" value="CYTOKINE-LIKE NUCLEAR FACTOR N-PAC"/>
    <property type="match status" value="1"/>
</dbReference>
<feature type="domain" description="6-phosphogluconate dehydrogenase NADP-binding" evidence="3">
    <location>
        <begin position="2"/>
        <end position="158"/>
    </location>
</feature>
<dbReference type="RefSeq" id="WP_307436882.1">
    <property type="nucleotide sequence ID" value="NZ_JAUSVK010000001.1"/>
</dbReference>
<evidence type="ECO:0000313" key="6">
    <source>
        <dbReference type="Proteomes" id="UP001237448"/>
    </source>
</evidence>
<comment type="caution">
    <text evidence="5">The sequence shown here is derived from an EMBL/GenBank/DDBJ whole genome shotgun (WGS) entry which is preliminary data.</text>
</comment>
<dbReference type="Pfam" id="PF14833">
    <property type="entry name" value="NAD_binding_11"/>
    <property type="match status" value="1"/>
</dbReference>
<dbReference type="EMBL" id="JAUSVK010000001">
    <property type="protein sequence ID" value="MDQ0396499.1"/>
    <property type="molecule type" value="Genomic_DNA"/>
</dbReference>
<evidence type="ECO:0000259" key="4">
    <source>
        <dbReference type="Pfam" id="PF14833"/>
    </source>
</evidence>
<evidence type="ECO:0000256" key="2">
    <source>
        <dbReference type="ARBA" id="ARBA00023027"/>
    </source>
</evidence>
<dbReference type="Gene3D" id="1.10.1040.10">
    <property type="entry name" value="N-(1-d-carboxylethyl)-l-norvaline Dehydrogenase, domain 2"/>
    <property type="match status" value="1"/>
</dbReference>
<dbReference type="SUPFAM" id="SSF48179">
    <property type="entry name" value="6-phosphogluconate dehydrogenase C-terminal domain-like"/>
    <property type="match status" value="1"/>
</dbReference>
<dbReference type="InterPro" id="IPR015815">
    <property type="entry name" value="HIBADH-related"/>
</dbReference>
<dbReference type="InterPro" id="IPR036291">
    <property type="entry name" value="NAD(P)-bd_dom_sf"/>
</dbReference>
<dbReference type="Pfam" id="PF03446">
    <property type="entry name" value="NAD_binding_2"/>
    <property type="match status" value="1"/>
</dbReference>
<name>A0ABU0FPG6_9HYPH</name>
<evidence type="ECO:0000313" key="5">
    <source>
        <dbReference type="EMBL" id="MDQ0396499.1"/>
    </source>
</evidence>
<dbReference type="InterPro" id="IPR051265">
    <property type="entry name" value="HIBADH-related_NP60_sf"/>
</dbReference>
<gene>
    <name evidence="5" type="ORF">J3R73_006291</name>
</gene>
<feature type="domain" description="3-hydroxyisobutyrate dehydrogenase-like NAD-binding" evidence="4">
    <location>
        <begin position="167"/>
        <end position="281"/>
    </location>
</feature>
<organism evidence="5 6">
    <name type="scientific">Labrys monachus</name>
    <dbReference type="NCBI Taxonomy" id="217067"/>
    <lineage>
        <taxon>Bacteria</taxon>
        <taxon>Pseudomonadati</taxon>
        <taxon>Pseudomonadota</taxon>
        <taxon>Alphaproteobacteria</taxon>
        <taxon>Hyphomicrobiales</taxon>
        <taxon>Xanthobacteraceae</taxon>
        <taxon>Labrys</taxon>
    </lineage>
</organism>
<dbReference type="InterPro" id="IPR008927">
    <property type="entry name" value="6-PGluconate_DH-like_C_sf"/>
</dbReference>
<protein>
    <submittedName>
        <fullName evidence="5">3-hydroxyisobutyrate dehydrogenase-like beta-hydroxyacid dehydrogenase</fullName>
    </submittedName>
</protein>
<dbReference type="InterPro" id="IPR013328">
    <property type="entry name" value="6PGD_dom2"/>
</dbReference>
<keyword evidence="2" id="KW-0520">NAD</keyword>
<dbReference type="SUPFAM" id="SSF51735">
    <property type="entry name" value="NAD(P)-binding Rossmann-fold domains"/>
    <property type="match status" value="1"/>
</dbReference>
<dbReference type="PROSITE" id="PS00895">
    <property type="entry name" value="3_HYDROXYISOBUT_DH"/>
    <property type="match status" value="1"/>
</dbReference>
<dbReference type="Proteomes" id="UP001237448">
    <property type="component" value="Unassembled WGS sequence"/>
</dbReference>
<dbReference type="InterPro" id="IPR006115">
    <property type="entry name" value="6PGDH_NADP-bd"/>
</dbReference>
<accession>A0ABU0FPG6</accession>
<sequence>MKVGFIGLGQMGVGMAANLLKAGHEVTVYNRTPAKAEALVAQGARAAATIAQACAGDAVMTMLSNDEAATEVVFGEGGLLASLPAGAVHVSSSTISVALSERLEAAHAGAGQRYASVPVFGRPDAAAAGKLYLVAGGEAATIAAVQPLLDAVGQSTFVVSEQAKVANIVKLSGNFLFASVIESLGEAIALIGKAGVDRRQYLDFLTSTIFDTPIYKTYGGLIVDRDFEPASFAASLGHKDIRLALAAAEELRVPMPLASLLRDRFLTLLAHGGDNLDWAAIGALAARDAGKGGA</sequence>
<dbReference type="PIRSF" id="PIRSF000103">
    <property type="entry name" value="HIBADH"/>
    <property type="match status" value="1"/>
</dbReference>
<keyword evidence="6" id="KW-1185">Reference proteome</keyword>
<dbReference type="Gene3D" id="3.40.50.720">
    <property type="entry name" value="NAD(P)-binding Rossmann-like Domain"/>
    <property type="match status" value="1"/>
</dbReference>